<keyword evidence="12" id="KW-0175">Coiled coil</keyword>
<evidence type="ECO:0000256" key="4">
    <source>
        <dbReference type="ARBA" id="ARBA00022692"/>
    </source>
</evidence>
<evidence type="ECO:0000256" key="7">
    <source>
        <dbReference type="ARBA" id="ARBA00023186"/>
    </source>
</evidence>
<evidence type="ECO:0000256" key="5">
    <source>
        <dbReference type="ARBA" id="ARBA00022989"/>
    </source>
</evidence>
<dbReference type="Gene3D" id="3.10.50.40">
    <property type="match status" value="1"/>
</dbReference>
<comment type="subcellular location">
    <subcellularLocation>
        <location evidence="1">Cell inner membrane</location>
        <topology evidence="1">Single-pass type II membrane protein</topology>
        <orientation evidence="1">Periplasmic side</orientation>
    </subcellularLocation>
</comment>
<evidence type="ECO:0000313" key="16">
    <source>
        <dbReference type="Proteomes" id="UP000184248"/>
    </source>
</evidence>
<evidence type="ECO:0000256" key="13">
    <source>
        <dbReference type="SAM" id="Phobius"/>
    </source>
</evidence>
<dbReference type="EMBL" id="FRAL01000001">
    <property type="protein sequence ID" value="SHJ95331.1"/>
    <property type="molecule type" value="Genomic_DNA"/>
</dbReference>
<dbReference type="SUPFAM" id="SSF54534">
    <property type="entry name" value="FKBP-like"/>
    <property type="match status" value="1"/>
</dbReference>
<dbReference type="Pfam" id="PF13624">
    <property type="entry name" value="SurA_N_3"/>
    <property type="match status" value="1"/>
</dbReference>
<gene>
    <name evidence="15" type="ORF">SAMN05192556_101409</name>
</gene>
<feature type="transmembrane region" description="Helical" evidence="13">
    <location>
        <begin position="12"/>
        <end position="30"/>
    </location>
</feature>
<keyword evidence="6 13" id="KW-0472">Membrane</keyword>
<organism evidence="15 16">
    <name type="scientific">Halomonas caseinilytica</name>
    <dbReference type="NCBI Taxonomy" id="438744"/>
    <lineage>
        <taxon>Bacteria</taxon>
        <taxon>Pseudomonadati</taxon>
        <taxon>Pseudomonadota</taxon>
        <taxon>Gammaproteobacteria</taxon>
        <taxon>Oceanospirillales</taxon>
        <taxon>Halomonadaceae</taxon>
        <taxon>Halomonas</taxon>
    </lineage>
</organism>
<dbReference type="InterPro" id="IPR023058">
    <property type="entry name" value="PPIase_PpiC_CS"/>
</dbReference>
<dbReference type="Pfam" id="PF00639">
    <property type="entry name" value="Rotamase"/>
    <property type="match status" value="1"/>
</dbReference>
<feature type="coiled-coil region" evidence="12">
    <location>
        <begin position="161"/>
        <end position="188"/>
    </location>
</feature>
<dbReference type="InterPro" id="IPR027304">
    <property type="entry name" value="Trigger_fact/SurA_dom_sf"/>
</dbReference>
<dbReference type="Proteomes" id="UP000184248">
    <property type="component" value="Unassembled WGS sequence"/>
</dbReference>
<dbReference type="RefSeq" id="WP_064698239.1">
    <property type="nucleotide sequence ID" value="NZ_BDEO01000001.1"/>
</dbReference>
<evidence type="ECO:0000259" key="14">
    <source>
        <dbReference type="PROSITE" id="PS50198"/>
    </source>
</evidence>
<dbReference type="AlphaFoldDB" id="A0A1M6NHW4"/>
<sequence>MLQSIRDRSASWGAKIIIGAVVVAMALFGAESLIGLLGNDGDDVAKVNGESISRQQLELQVQRAIRSGQVPPEQERELRAQMLDSLISERLLTQYAEQGGLHLSESQIDQLIVNLPEFQDQDGNFSQELFRNRLSSAGFTPLAFRDQLRADMKRRQLQQGLAASEFSLESEEQRLAALQRQTRQFRQHVLTADDLESRPEASDEELQAYYESHADDYQRPEQVKLAYVVLDRERMAEQEEVSEQALRDAWNAEAADADRRVSHIMVDFGEQRTREEAEARLEEVQQRLAEGESFADLAAEYSDDTSTSGEGGDLGVISRGFFGEAFDEAAFSLSEGQVSNVVETDNGLHLIKVTELDRPSFEESRDRLARQVAREQVSTAFDDRAQRLIDESFAAEDLQSVAEYLGLERQTTDWVSRDNASGILAEPGVMRRAFTPDVLEEGFNSEVIELDEDRRMVLRVLDHREATTLPLEEVRSQVVDAVQALKVREALTAEADRRIEALRSGESSAIDWQPAETLSRQDDTGLAQPVVDAVFRLPHPEGDETVYGRAVDGQRVVLIALDEVSDGQVDEQSEAYVARMAQQLRAQAAVNGLLGYLREQADIERF</sequence>
<keyword evidence="11 15" id="KW-0413">Isomerase</keyword>
<dbReference type="InterPro" id="IPR000297">
    <property type="entry name" value="PPIase_PpiC"/>
</dbReference>
<dbReference type="GO" id="GO:0005886">
    <property type="term" value="C:plasma membrane"/>
    <property type="evidence" value="ECO:0007669"/>
    <property type="project" value="UniProtKB-SubCell"/>
</dbReference>
<name>A0A1M6NHW4_9GAMM</name>
<accession>A0A1M6NHW4</accession>
<evidence type="ECO:0000313" key="15">
    <source>
        <dbReference type="EMBL" id="SHJ95331.1"/>
    </source>
</evidence>
<dbReference type="InterPro" id="IPR052029">
    <property type="entry name" value="PpiD_chaperone"/>
</dbReference>
<dbReference type="PROSITE" id="PS01096">
    <property type="entry name" value="PPIC_PPIASE_1"/>
    <property type="match status" value="1"/>
</dbReference>
<evidence type="ECO:0000256" key="10">
    <source>
        <dbReference type="ARBA" id="ARBA00042775"/>
    </source>
</evidence>
<dbReference type="InterPro" id="IPR046357">
    <property type="entry name" value="PPIase_dom_sf"/>
</dbReference>
<dbReference type="PROSITE" id="PS50198">
    <property type="entry name" value="PPIC_PPIASE_2"/>
    <property type="match status" value="1"/>
</dbReference>
<dbReference type="OrthoDB" id="9812372at2"/>
<keyword evidence="2" id="KW-1003">Cell membrane</keyword>
<evidence type="ECO:0000256" key="1">
    <source>
        <dbReference type="ARBA" id="ARBA00004382"/>
    </source>
</evidence>
<keyword evidence="4 13" id="KW-0812">Transmembrane</keyword>
<feature type="domain" description="PpiC" evidence="14">
    <location>
        <begin position="256"/>
        <end position="355"/>
    </location>
</feature>
<evidence type="ECO:0000256" key="2">
    <source>
        <dbReference type="ARBA" id="ARBA00022475"/>
    </source>
</evidence>
<evidence type="ECO:0000256" key="9">
    <source>
        <dbReference type="ARBA" id="ARBA00040743"/>
    </source>
</evidence>
<reference evidence="16" key="1">
    <citation type="submission" date="2016-11" db="EMBL/GenBank/DDBJ databases">
        <authorList>
            <person name="Varghese N."/>
            <person name="Submissions S."/>
        </authorList>
    </citation>
    <scope>NUCLEOTIDE SEQUENCE [LARGE SCALE GENOMIC DNA]</scope>
    <source>
        <strain evidence="16">ALO Sharm</strain>
    </source>
</reference>
<dbReference type="PANTHER" id="PTHR47529">
    <property type="entry name" value="PEPTIDYL-PROLYL CIS-TRANS ISOMERASE D"/>
    <property type="match status" value="1"/>
</dbReference>
<keyword evidence="5 13" id="KW-1133">Transmembrane helix</keyword>
<dbReference type="GO" id="GO:0003755">
    <property type="term" value="F:peptidyl-prolyl cis-trans isomerase activity"/>
    <property type="evidence" value="ECO:0007669"/>
    <property type="project" value="UniProtKB-KW"/>
</dbReference>
<evidence type="ECO:0000256" key="8">
    <source>
        <dbReference type="ARBA" id="ARBA00038408"/>
    </source>
</evidence>
<evidence type="ECO:0000256" key="12">
    <source>
        <dbReference type="SAM" id="Coils"/>
    </source>
</evidence>
<evidence type="ECO:0000256" key="3">
    <source>
        <dbReference type="ARBA" id="ARBA00022519"/>
    </source>
</evidence>
<proteinExistence type="inferred from homology"/>
<comment type="similarity">
    <text evidence="8">Belongs to the PpiD chaperone family.</text>
</comment>
<keyword evidence="3" id="KW-0997">Cell inner membrane</keyword>
<protein>
    <recommendedName>
        <fullName evidence="9">Periplasmic chaperone PpiD</fullName>
    </recommendedName>
    <alternativeName>
        <fullName evidence="10">Periplasmic folding chaperone</fullName>
    </alternativeName>
</protein>
<evidence type="ECO:0000256" key="6">
    <source>
        <dbReference type="ARBA" id="ARBA00023136"/>
    </source>
</evidence>
<dbReference type="SUPFAM" id="SSF109998">
    <property type="entry name" value="Triger factor/SurA peptide-binding domain-like"/>
    <property type="match status" value="1"/>
</dbReference>
<dbReference type="Gene3D" id="1.10.4030.10">
    <property type="entry name" value="Porin chaperone SurA, peptide-binding domain"/>
    <property type="match status" value="1"/>
</dbReference>
<dbReference type="PANTHER" id="PTHR47529:SF1">
    <property type="entry name" value="PERIPLASMIC CHAPERONE PPID"/>
    <property type="match status" value="1"/>
</dbReference>
<evidence type="ECO:0000256" key="11">
    <source>
        <dbReference type="PROSITE-ProRule" id="PRU00278"/>
    </source>
</evidence>
<keyword evidence="7" id="KW-0143">Chaperone</keyword>
<keyword evidence="16" id="KW-1185">Reference proteome</keyword>
<keyword evidence="11" id="KW-0697">Rotamase</keyword>